<feature type="compositionally biased region" description="Basic and acidic residues" evidence="4">
    <location>
        <begin position="32"/>
        <end position="50"/>
    </location>
</feature>
<dbReference type="Proteomes" id="UP000219252">
    <property type="component" value="Unassembled WGS sequence"/>
</dbReference>
<dbReference type="GO" id="GO:1904680">
    <property type="term" value="F:peptide transmembrane transporter activity"/>
    <property type="evidence" value="ECO:0007669"/>
    <property type="project" value="TreeGrafter"/>
</dbReference>
<feature type="chain" id="PRO_5039430730" evidence="5">
    <location>
        <begin position="21"/>
        <end position="531"/>
    </location>
</feature>
<dbReference type="AlphaFoldDB" id="A0A285UN45"/>
<dbReference type="InterPro" id="IPR030678">
    <property type="entry name" value="Peptide/Ni-bd"/>
</dbReference>
<feature type="region of interest" description="Disordered" evidence="4">
    <location>
        <begin position="25"/>
        <end position="50"/>
    </location>
</feature>
<dbReference type="Gene3D" id="3.90.76.10">
    <property type="entry name" value="Dipeptide-binding Protein, Domain 1"/>
    <property type="match status" value="1"/>
</dbReference>
<dbReference type="InterPro" id="IPR039424">
    <property type="entry name" value="SBP_5"/>
</dbReference>
<dbReference type="GO" id="GO:0015833">
    <property type="term" value="P:peptide transport"/>
    <property type="evidence" value="ECO:0007669"/>
    <property type="project" value="TreeGrafter"/>
</dbReference>
<dbReference type="OrthoDB" id="9796817at2"/>
<dbReference type="InterPro" id="IPR000914">
    <property type="entry name" value="SBP_5_dom"/>
</dbReference>
<evidence type="ECO:0000256" key="4">
    <source>
        <dbReference type="SAM" id="MobiDB-lite"/>
    </source>
</evidence>
<dbReference type="PANTHER" id="PTHR30290">
    <property type="entry name" value="PERIPLASMIC BINDING COMPONENT OF ABC TRANSPORTER"/>
    <property type="match status" value="1"/>
</dbReference>
<dbReference type="PROSITE" id="PS51257">
    <property type="entry name" value="PROKAR_LIPOPROTEIN"/>
    <property type="match status" value="1"/>
</dbReference>
<comment type="similarity">
    <text evidence="1">Belongs to the bacterial solute-binding protein 5 family.</text>
</comment>
<feature type="signal peptide" evidence="5">
    <location>
        <begin position="1"/>
        <end position="20"/>
    </location>
</feature>
<dbReference type="GO" id="GO:0042597">
    <property type="term" value="C:periplasmic space"/>
    <property type="evidence" value="ECO:0007669"/>
    <property type="project" value="UniProtKB-ARBA"/>
</dbReference>
<keyword evidence="2" id="KW-0813">Transport</keyword>
<dbReference type="RefSeq" id="WP_097150744.1">
    <property type="nucleotide sequence ID" value="NZ_OBQC01000015.1"/>
</dbReference>
<feature type="domain" description="Solute-binding protein family 5" evidence="6">
    <location>
        <begin position="96"/>
        <end position="450"/>
    </location>
</feature>
<evidence type="ECO:0000256" key="3">
    <source>
        <dbReference type="ARBA" id="ARBA00022729"/>
    </source>
</evidence>
<evidence type="ECO:0000313" key="7">
    <source>
        <dbReference type="EMBL" id="SOC43300.1"/>
    </source>
</evidence>
<keyword evidence="8" id="KW-1185">Reference proteome</keyword>
<evidence type="ECO:0000259" key="6">
    <source>
        <dbReference type="Pfam" id="PF00496"/>
    </source>
</evidence>
<dbReference type="Gene3D" id="3.10.105.10">
    <property type="entry name" value="Dipeptide-binding Protein, Domain 3"/>
    <property type="match status" value="1"/>
</dbReference>
<sequence>MNRKSLLGIFLFVFSAILLVGCSGGTTTDESTDSKTTDSEQKGTDTKADGEVDRTLTVAVGSDMVSFDIHNHNNTSTEAIHVNMFNYLFKKDANGEIYPELVEEYNTIDDLTIEMKLKEGVTFHNGDPLTSEDVKYTLERVATDDTLREYPNYKQIKEVQVIDELTFRVVTHAPEPSLLHRLSRLGSGILPKNYIEENGFDHFLSNPVGTGPYQFKEWVRDDRITLVPYDNYFEGKVEEWDEVVFRVIPENSTRVSELLTGGVDIAVNIPPADWDRVNSNEGTSIVQEISNRVIMLIVRSTEGLPTADVRVRQALDYAIDDGTLANVVLKGGAVPTTTMVGPGNFGHNPDLYETYNYDVEKAKALLEEAGYADGFEITLQAPRGRYLQDAEVAEMIAGMLAAINVKVNVEFLEWSNFVEMRNANENKELYLLGLGNSMFDGAYSVDWYRAERMAGHTDYKNDRIEELLAASASNMNPEEREKQIQEISAIAAEEAPFIKLYQEKINIGVSDKIDFVPTSDEMINAKNIKRK</sequence>
<dbReference type="GO" id="GO:0043190">
    <property type="term" value="C:ATP-binding cassette (ABC) transporter complex"/>
    <property type="evidence" value="ECO:0007669"/>
    <property type="project" value="InterPro"/>
</dbReference>
<evidence type="ECO:0000256" key="1">
    <source>
        <dbReference type="ARBA" id="ARBA00005695"/>
    </source>
</evidence>
<protein>
    <submittedName>
        <fullName evidence="7">Peptide/nickel transport system substrate-binding protein</fullName>
    </submittedName>
</protein>
<dbReference type="EMBL" id="OBQC01000015">
    <property type="protein sequence ID" value="SOC43300.1"/>
    <property type="molecule type" value="Genomic_DNA"/>
</dbReference>
<name>A0A285UN45_9BACL</name>
<dbReference type="CDD" id="cd08498">
    <property type="entry name" value="PBP2_NikA_DppA_OppA_like_2"/>
    <property type="match status" value="1"/>
</dbReference>
<gene>
    <name evidence="7" type="ORF">SAMN05877842_11571</name>
</gene>
<dbReference type="Pfam" id="PF00496">
    <property type="entry name" value="SBP_bac_5"/>
    <property type="match status" value="1"/>
</dbReference>
<evidence type="ECO:0000256" key="5">
    <source>
        <dbReference type="SAM" id="SignalP"/>
    </source>
</evidence>
<reference evidence="8" key="1">
    <citation type="submission" date="2017-08" db="EMBL/GenBank/DDBJ databases">
        <authorList>
            <person name="Varghese N."/>
            <person name="Submissions S."/>
        </authorList>
    </citation>
    <scope>NUCLEOTIDE SEQUENCE [LARGE SCALE GENOMIC DNA]</scope>
    <source>
        <strain evidence="8">JC23</strain>
    </source>
</reference>
<keyword evidence="3 5" id="KW-0732">Signal</keyword>
<proteinExistence type="inferred from homology"/>
<organism evidence="7 8">
    <name type="scientific">Ureibacillus acetophenoni</name>
    <dbReference type="NCBI Taxonomy" id="614649"/>
    <lineage>
        <taxon>Bacteria</taxon>
        <taxon>Bacillati</taxon>
        <taxon>Bacillota</taxon>
        <taxon>Bacilli</taxon>
        <taxon>Bacillales</taxon>
        <taxon>Caryophanaceae</taxon>
        <taxon>Ureibacillus</taxon>
    </lineage>
</organism>
<dbReference type="PIRSF" id="PIRSF002741">
    <property type="entry name" value="MppA"/>
    <property type="match status" value="1"/>
</dbReference>
<evidence type="ECO:0000313" key="8">
    <source>
        <dbReference type="Proteomes" id="UP000219252"/>
    </source>
</evidence>
<dbReference type="Gene3D" id="3.40.190.10">
    <property type="entry name" value="Periplasmic binding protein-like II"/>
    <property type="match status" value="1"/>
</dbReference>
<dbReference type="PANTHER" id="PTHR30290:SF9">
    <property type="entry name" value="OLIGOPEPTIDE-BINDING PROTEIN APPA"/>
    <property type="match status" value="1"/>
</dbReference>
<dbReference type="SUPFAM" id="SSF53850">
    <property type="entry name" value="Periplasmic binding protein-like II"/>
    <property type="match status" value="1"/>
</dbReference>
<accession>A0A285UN45</accession>
<evidence type="ECO:0000256" key="2">
    <source>
        <dbReference type="ARBA" id="ARBA00022448"/>
    </source>
</evidence>